<dbReference type="EMBL" id="JASBWR010000020">
    <property type="protein sequence ID" value="KAJ9108423.1"/>
    <property type="molecule type" value="Genomic_DNA"/>
</dbReference>
<comment type="caution">
    <text evidence="1">The sequence shown here is derived from an EMBL/GenBank/DDBJ whole genome shotgun (WGS) entry which is preliminary data.</text>
</comment>
<evidence type="ECO:0000313" key="1">
    <source>
        <dbReference type="EMBL" id="KAJ9108423.1"/>
    </source>
</evidence>
<reference evidence="1" key="1">
    <citation type="submission" date="2023-04" db="EMBL/GenBank/DDBJ databases">
        <title>Draft Genome sequencing of Naganishia species isolated from polar environments using Oxford Nanopore Technology.</title>
        <authorList>
            <person name="Leo P."/>
            <person name="Venkateswaran K."/>
        </authorList>
    </citation>
    <scope>NUCLEOTIDE SEQUENCE</scope>
    <source>
        <strain evidence="1">MNA-CCFEE 5261</strain>
    </source>
</reference>
<sequence>MAKQVYFIAGASRGIGLNLATYLSKKPDNVVIATARNPSTASELKELSQKAENVHVMTLDLNDEKTFETAKAEVLKISDSIDVFICNAGICDAHTPIVKTPKEKFLTHYITNSLGPILLFQAFYELVKKSSQKKVVFVSSVSGTVSELPQYSSSAYGQSKAALNHSVRQLGRELAEEEFTVVSVNPGLVGTEMVINAKDEFLASNPHLASGFGPGKWLTPEESAEKVGIVIEKLKKEDSNKFWNYDGTEVPW</sequence>
<gene>
    <name evidence="1" type="ORF">QFC19_002407</name>
</gene>
<dbReference type="Proteomes" id="UP001241377">
    <property type="component" value="Unassembled WGS sequence"/>
</dbReference>
<accession>A0ACC2WAH9</accession>
<name>A0ACC2WAH9_9TREE</name>
<organism evidence="1 2">
    <name type="scientific">Naganishia cerealis</name>
    <dbReference type="NCBI Taxonomy" id="610337"/>
    <lineage>
        <taxon>Eukaryota</taxon>
        <taxon>Fungi</taxon>
        <taxon>Dikarya</taxon>
        <taxon>Basidiomycota</taxon>
        <taxon>Agaricomycotina</taxon>
        <taxon>Tremellomycetes</taxon>
        <taxon>Filobasidiales</taxon>
        <taxon>Filobasidiaceae</taxon>
        <taxon>Naganishia</taxon>
    </lineage>
</organism>
<proteinExistence type="predicted"/>
<keyword evidence="2" id="KW-1185">Reference proteome</keyword>
<protein>
    <submittedName>
        <fullName evidence="1">Uncharacterized protein</fullName>
    </submittedName>
</protein>
<evidence type="ECO:0000313" key="2">
    <source>
        <dbReference type="Proteomes" id="UP001241377"/>
    </source>
</evidence>